<protein>
    <submittedName>
        <fullName evidence="2">Uncharacterized protein</fullName>
    </submittedName>
</protein>
<accession>A0A5C3EG97</accession>
<dbReference type="Proteomes" id="UP000324022">
    <property type="component" value="Unassembled WGS sequence"/>
</dbReference>
<proteinExistence type="predicted"/>
<feature type="chain" id="PRO_5022677654" evidence="1">
    <location>
        <begin position="24"/>
        <end position="124"/>
    </location>
</feature>
<sequence length="124" mass="14169">MFKIIKGLLSLTLMWLIAQPIKAFIIPDGEIIWRAGQPTRYFQSNIVTLIRLGYEREIQAGRPVHAMLGGAEQAFTDHVMQQNRFGQHRDITGLEFNQWYGRWASEQARAHAVAASARNPGRQH</sequence>
<keyword evidence="3" id="KW-1185">Reference proteome</keyword>
<organism evidence="2 3">
    <name type="scientific">Ustilago trichophora</name>
    <dbReference type="NCBI Taxonomy" id="86804"/>
    <lineage>
        <taxon>Eukaryota</taxon>
        <taxon>Fungi</taxon>
        <taxon>Dikarya</taxon>
        <taxon>Basidiomycota</taxon>
        <taxon>Ustilaginomycotina</taxon>
        <taxon>Ustilaginomycetes</taxon>
        <taxon>Ustilaginales</taxon>
        <taxon>Ustilaginaceae</taxon>
        <taxon>Ustilago</taxon>
    </lineage>
</organism>
<name>A0A5C3EG97_9BASI</name>
<dbReference type="AlphaFoldDB" id="A0A5C3EG97"/>
<reference evidence="2 3" key="1">
    <citation type="submission" date="2018-03" db="EMBL/GenBank/DDBJ databases">
        <authorList>
            <person name="Guldener U."/>
        </authorList>
    </citation>
    <scope>NUCLEOTIDE SEQUENCE [LARGE SCALE GENOMIC DNA]</scope>
    <source>
        <strain evidence="2 3">NBRC100155</strain>
    </source>
</reference>
<keyword evidence="1" id="KW-0732">Signal</keyword>
<dbReference type="EMBL" id="OOIN01000027">
    <property type="protein sequence ID" value="SPO29290.1"/>
    <property type="molecule type" value="Genomic_DNA"/>
</dbReference>
<evidence type="ECO:0000313" key="3">
    <source>
        <dbReference type="Proteomes" id="UP000324022"/>
    </source>
</evidence>
<evidence type="ECO:0000313" key="2">
    <source>
        <dbReference type="EMBL" id="SPO29290.1"/>
    </source>
</evidence>
<feature type="signal peptide" evidence="1">
    <location>
        <begin position="1"/>
        <end position="23"/>
    </location>
</feature>
<evidence type="ECO:0000256" key="1">
    <source>
        <dbReference type="SAM" id="SignalP"/>
    </source>
</evidence>
<gene>
    <name evidence="2" type="ORF">UTRI_06239</name>
</gene>